<name>A0ABS3SAV0_9ACTN</name>
<evidence type="ECO:0000313" key="2">
    <source>
        <dbReference type="Proteomes" id="UP000680206"/>
    </source>
</evidence>
<reference evidence="1 2" key="1">
    <citation type="submission" date="2021-03" db="EMBL/GenBank/DDBJ databases">
        <title>Actinomadura violae sp. nov., isolated from lichen in Thailand.</title>
        <authorList>
            <person name="Kanchanasin P."/>
            <person name="Saeng-In P."/>
            <person name="Phongsopitanun W."/>
            <person name="Yuki M."/>
            <person name="Kudo T."/>
            <person name="Ohkuma M."/>
            <person name="Tanasupawat S."/>
        </authorList>
    </citation>
    <scope>NUCLEOTIDE SEQUENCE [LARGE SCALE GENOMIC DNA]</scope>
    <source>
        <strain evidence="1 2">LCR2-06</strain>
    </source>
</reference>
<organism evidence="1 2">
    <name type="scientific">Actinomadura violacea</name>
    <dbReference type="NCBI Taxonomy" id="2819934"/>
    <lineage>
        <taxon>Bacteria</taxon>
        <taxon>Bacillati</taxon>
        <taxon>Actinomycetota</taxon>
        <taxon>Actinomycetes</taxon>
        <taxon>Streptosporangiales</taxon>
        <taxon>Thermomonosporaceae</taxon>
        <taxon>Actinomadura</taxon>
    </lineage>
</organism>
<dbReference type="InterPro" id="IPR041164">
    <property type="entry name" value="LDcluster4"/>
</dbReference>
<dbReference type="SUPFAM" id="SSF102405">
    <property type="entry name" value="MCP/YpsA-like"/>
    <property type="match status" value="1"/>
</dbReference>
<proteinExistence type="predicted"/>
<dbReference type="Proteomes" id="UP000680206">
    <property type="component" value="Unassembled WGS sequence"/>
</dbReference>
<sequence>MTRRRTFDPGAVPVGFWCREDVAQALTSRDVGQLFRLFLGQFADCTQTQLALLTQHDRSDISNWVRGARQGRVSDIEVLTRIADGLQIPDQARLLLGLAPAGSFPLNPTPAVPRQRAAGRDADDAATASTPVRVAICGSRAPDTDASVIDAAVRCLARLVMSRNYKVSHGPVGVGIEVMTYIADQYRPPDIALAIGLFGHRNVIQDAEFVIVIGGGAGTQAEVDLALSMGKPIIALPASGGTARRFYHQAARDHRLRVSLDDEQFAALNACADPGEDFVRIVEHLINNDLGAPND</sequence>
<gene>
    <name evidence="1" type="ORF">J4709_51410</name>
</gene>
<dbReference type="EMBL" id="JAGEPF010000056">
    <property type="protein sequence ID" value="MBO2465996.1"/>
    <property type="molecule type" value="Genomic_DNA"/>
</dbReference>
<accession>A0ABS3SAV0</accession>
<dbReference type="RefSeq" id="WP_208252842.1">
    <property type="nucleotide sequence ID" value="NZ_JAGEPF010000056.1"/>
</dbReference>
<evidence type="ECO:0000313" key="1">
    <source>
        <dbReference type="EMBL" id="MBO2465996.1"/>
    </source>
</evidence>
<dbReference type="Gene3D" id="3.40.50.450">
    <property type="match status" value="1"/>
</dbReference>
<protein>
    <recommendedName>
        <fullName evidence="3">HTH cro/C1-type domain-containing protein</fullName>
    </recommendedName>
</protein>
<dbReference type="Pfam" id="PF18306">
    <property type="entry name" value="LDcluster4"/>
    <property type="match status" value="1"/>
</dbReference>
<evidence type="ECO:0008006" key="3">
    <source>
        <dbReference type="Google" id="ProtNLM"/>
    </source>
</evidence>
<keyword evidence="2" id="KW-1185">Reference proteome</keyword>
<comment type="caution">
    <text evidence="1">The sequence shown here is derived from an EMBL/GenBank/DDBJ whole genome shotgun (WGS) entry which is preliminary data.</text>
</comment>